<dbReference type="OrthoDB" id="6478405at2759"/>
<dbReference type="Proteomes" id="UP001142055">
    <property type="component" value="Chromosome 3"/>
</dbReference>
<accession>A0A9Q0M2Y9</accession>
<dbReference type="OMA" id="ECQINEQ"/>
<dbReference type="EMBL" id="JAPWDV010000003">
    <property type="protein sequence ID" value="KAJ6217927.1"/>
    <property type="molecule type" value="Genomic_DNA"/>
</dbReference>
<sequence length="111" mass="13590">MDLQKRIDFNQFIKEKINERILRRKILKSKLLKLNSMRNLIERLISNHHQSLYYMGLKLDDPAYDDKVKELNDSKKKEQAEFYRDQIIDLRKQRDNLLAEIKTTFMEYNKL</sequence>
<dbReference type="AlphaFoldDB" id="A0A9Q0M2Y9"/>
<protein>
    <submittedName>
        <fullName evidence="1">Uncharacterized protein</fullName>
    </submittedName>
</protein>
<reference evidence="1" key="1">
    <citation type="submission" date="2022-12" db="EMBL/GenBank/DDBJ databases">
        <title>Genome assemblies of Blomia tropicalis.</title>
        <authorList>
            <person name="Cui Y."/>
        </authorList>
    </citation>
    <scope>NUCLEOTIDE SEQUENCE</scope>
    <source>
        <tissue evidence="1">Adult mites</tissue>
    </source>
</reference>
<evidence type="ECO:0000313" key="1">
    <source>
        <dbReference type="EMBL" id="KAJ6217927.1"/>
    </source>
</evidence>
<evidence type="ECO:0000313" key="2">
    <source>
        <dbReference type="Proteomes" id="UP001142055"/>
    </source>
</evidence>
<comment type="caution">
    <text evidence="1">The sequence shown here is derived from an EMBL/GenBank/DDBJ whole genome shotgun (WGS) entry which is preliminary data.</text>
</comment>
<keyword evidence="2" id="KW-1185">Reference proteome</keyword>
<organism evidence="1 2">
    <name type="scientific">Blomia tropicalis</name>
    <name type="common">Mite</name>
    <dbReference type="NCBI Taxonomy" id="40697"/>
    <lineage>
        <taxon>Eukaryota</taxon>
        <taxon>Metazoa</taxon>
        <taxon>Ecdysozoa</taxon>
        <taxon>Arthropoda</taxon>
        <taxon>Chelicerata</taxon>
        <taxon>Arachnida</taxon>
        <taxon>Acari</taxon>
        <taxon>Acariformes</taxon>
        <taxon>Sarcoptiformes</taxon>
        <taxon>Astigmata</taxon>
        <taxon>Glycyphagoidea</taxon>
        <taxon>Echimyopodidae</taxon>
        <taxon>Blomia</taxon>
    </lineage>
</organism>
<name>A0A9Q0M2Y9_BLOTA</name>
<gene>
    <name evidence="1" type="ORF">RDWZM_009084</name>
</gene>
<proteinExistence type="predicted"/>